<reference evidence="2" key="1">
    <citation type="journal article" date="2014" name="Proc. Natl. Acad. Sci. U.S.A.">
        <title>Extensive sampling of basidiomycete genomes demonstrates inadequacy of the white-rot/brown-rot paradigm for wood decay fungi.</title>
        <authorList>
            <person name="Riley R."/>
            <person name="Salamov A.A."/>
            <person name="Brown D.W."/>
            <person name="Nagy L.G."/>
            <person name="Floudas D."/>
            <person name="Held B.W."/>
            <person name="Levasseur A."/>
            <person name="Lombard V."/>
            <person name="Morin E."/>
            <person name="Otillar R."/>
            <person name="Lindquist E.A."/>
            <person name="Sun H."/>
            <person name="LaButti K.M."/>
            <person name="Schmutz J."/>
            <person name="Jabbour D."/>
            <person name="Luo H."/>
            <person name="Baker S.E."/>
            <person name="Pisabarro A.G."/>
            <person name="Walton J.D."/>
            <person name="Blanchette R.A."/>
            <person name="Henrissat B."/>
            <person name="Martin F."/>
            <person name="Cullen D."/>
            <person name="Hibbett D.S."/>
            <person name="Grigoriev I.V."/>
        </authorList>
    </citation>
    <scope>NUCLEOTIDE SEQUENCE [LARGE SCALE GENOMIC DNA]</scope>
    <source>
        <strain evidence="2">CBS 339.88</strain>
    </source>
</reference>
<dbReference type="Proteomes" id="UP000027222">
    <property type="component" value="Unassembled WGS sequence"/>
</dbReference>
<dbReference type="EMBL" id="KL142375">
    <property type="protein sequence ID" value="KDR77878.1"/>
    <property type="molecule type" value="Genomic_DNA"/>
</dbReference>
<name>A0A067TFZ0_GALM3</name>
<evidence type="ECO:0000313" key="1">
    <source>
        <dbReference type="EMBL" id="KDR77878.1"/>
    </source>
</evidence>
<evidence type="ECO:0000313" key="2">
    <source>
        <dbReference type="Proteomes" id="UP000027222"/>
    </source>
</evidence>
<keyword evidence="2" id="KW-1185">Reference proteome</keyword>
<dbReference type="AlphaFoldDB" id="A0A067TFZ0"/>
<dbReference type="HOGENOM" id="CLU_1189994_0_0_1"/>
<gene>
    <name evidence="1" type="ORF">GALMADRAFT_266483</name>
</gene>
<accession>A0A067TFZ0</accession>
<organism evidence="1 2">
    <name type="scientific">Galerina marginata (strain CBS 339.88)</name>
    <dbReference type="NCBI Taxonomy" id="685588"/>
    <lineage>
        <taxon>Eukaryota</taxon>
        <taxon>Fungi</taxon>
        <taxon>Dikarya</taxon>
        <taxon>Basidiomycota</taxon>
        <taxon>Agaricomycotina</taxon>
        <taxon>Agaricomycetes</taxon>
        <taxon>Agaricomycetidae</taxon>
        <taxon>Agaricales</taxon>
        <taxon>Agaricineae</taxon>
        <taxon>Strophariaceae</taxon>
        <taxon>Galerina</taxon>
    </lineage>
</organism>
<proteinExistence type="predicted"/>
<sequence>MPLKMRDLMAQTYVTTIAPYYQHPLCSEAWVFDRTDRLLLLHFPAISQAEELTVSVDAEVPFNPTFLDHVQFESGWFWQDPGRTISKILEEANYLVPIDTTEFVTYRLMYHLLGLAKCFYYCAHQPDAERRRKTILHPEATGVPFASWFLHSYATKEILVGLRALRHMCLKFDLEWCPPNEFCAGEKEFLKKYDLDPRDLLGFHSWLEGLSCREVREAYAPILESDSVSDDEE</sequence>
<protein>
    <submittedName>
        <fullName evidence="1">Uncharacterized protein</fullName>
    </submittedName>
</protein>